<dbReference type="OMA" id="HRQPNAL"/>
<accession>A0A151S8A3</accession>
<keyword evidence="3 6" id="KW-0812">Transmembrane</keyword>
<keyword evidence="5 6" id="KW-0472">Membrane</keyword>
<keyword evidence="4 6" id="KW-1133">Transmembrane helix</keyword>
<dbReference type="PANTHER" id="PTHR10057:SF0">
    <property type="entry name" value="TRANSLOCATOR PROTEIN"/>
    <property type="match status" value="1"/>
</dbReference>
<organism evidence="7 8">
    <name type="scientific">Cajanus cajan</name>
    <name type="common">Pigeon pea</name>
    <name type="synonym">Cajanus indicus</name>
    <dbReference type="NCBI Taxonomy" id="3821"/>
    <lineage>
        <taxon>Eukaryota</taxon>
        <taxon>Viridiplantae</taxon>
        <taxon>Streptophyta</taxon>
        <taxon>Embryophyta</taxon>
        <taxon>Tracheophyta</taxon>
        <taxon>Spermatophyta</taxon>
        <taxon>Magnoliopsida</taxon>
        <taxon>eudicotyledons</taxon>
        <taxon>Gunneridae</taxon>
        <taxon>Pentapetalae</taxon>
        <taxon>rosids</taxon>
        <taxon>fabids</taxon>
        <taxon>Fabales</taxon>
        <taxon>Fabaceae</taxon>
        <taxon>Papilionoideae</taxon>
        <taxon>50 kb inversion clade</taxon>
        <taxon>NPAAA clade</taxon>
        <taxon>indigoferoid/millettioid clade</taxon>
        <taxon>Phaseoleae</taxon>
        <taxon>Cajanus</taxon>
    </lineage>
</organism>
<evidence type="ECO:0000256" key="1">
    <source>
        <dbReference type="ARBA" id="ARBA00004141"/>
    </source>
</evidence>
<comment type="similarity">
    <text evidence="2">Belongs to the TspO/BZRP family.</text>
</comment>
<dbReference type="Gramene" id="C.cajan_25063.t">
    <property type="protein sequence ID" value="C.cajan_25063.t.cds1"/>
    <property type="gene ID" value="C.cajan_25063"/>
</dbReference>
<feature type="transmembrane region" description="Helical" evidence="6">
    <location>
        <begin position="46"/>
        <end position="65"/>
    </location>
</feature>
<name>A0A151S8A3_CAJCA</name>
<evidence type="ECO:0000256" key="2">
    <source>
        <dbReference type="ARBA" id="ARBA00007524"/>
    </source>
</evidence>
<dbReference type="InterPro" id="IPR038330">
    <property type="entry name" value="TspO/MBR-related_sf"/>
</dbReference>
<protein>
    <submittedName>
        <fullName evidence="7">Uncharacterized protein</fullName>
    </submittedName>
</protein>
<comment type="subcellular location">
    <subcellularLocation>
        <location evidence="1">Membrane</location>
        <topology evidence="1">Multi-pass membrane protein</topology>
    </subcellularLocation>
</comment>
<dbReference type="AlphaFoldDB" id="A0A151S8A3"/>
<evidence type="ECO:0000313" key="8">
    <source>
        <dbReference type="Proteomes" id="UP000075243"/>
    </source>
</evidence>
<dbReference type="Gene3D" id="1.20.1260.100">
    <property type="entry name" value="TspO/MBR protein"/>
    <property type="match status" value="1"/>
</dbReference>
<dbReference type="InterPro" id="IPR004307">
    <property type="entry name" value="TspO_MBR"/>
</dbReference>
<dbReference type="PANTHER" id="PTHR10057">
    <property type="entry name" value="PERIPHERAL-TYPE BENZODIAZEPINE RECEPTOR"/>
    <property type="match status" value="1"/>
</dbReference>
<evidence type="ECO:0000256" key="4">
    <source>
        <dbReference type="ARBA" id="ARBA00022989"/>
    </source>
</evidence>
<keyword evidence="8" id="KW-1185">Reference proteome</keyword>
<dbReference type="Pfam" id="PF03073">
    <property type="entry name" value="TspO_MBR"/>
    <property type="match status" value="1"/>
</dbReference>
<reference evidence="7" key="1">
    <citation type="journal article" date="2012" name="Nat. Biotechnol.">
        <title>Draft genome sequence of pigeonpea (Cajanus cajan), an orphan legume crop of resource-poor farmers.</title>
        <authorList>
            <person name="Varshney R.K."/>
            <person name="Chen W."/>
            <person name="Li Y."/>
            <person name="Bharti A.K."/>
            <person name="Saxena R.K."/>
            <person name="Schlueter J.A."/>
            <person name="Donoghue M.T."/>
            <person name="Azam S."/>
            <person name="Fan G."/>
            <person name="Whaley A.M."/>
            <person name="Farmer A.D."/>
            <person name="Sheridan J."/>
            <person name="Iwata A."/>
            <person name="Tuteja R."/>
            <person name="Penmetsa R.V."/>
            <person name="Wu W."/>
            <person name="Upadhyaya H.D."/>
            <person name="Yang S.P."/>
            <person name="Shah T."/>
            <person name="Saxena K.B."/>
            <person name="Michael T."/>
            <person name="McCombie W.R."/>
            <person name="Yang B."/>
            <person name="Zhang G."/>
            <person name="Yang H."/>
            <person name="Wang J."/>
            <person name="Spillane C."/>
            <person name="Cook D.R."/>
            <person name="May G.D."/>
            <person name="Xu X."/>
            <person name="Jackson S.A."/>
        </authorList>
    </citation>
    <scope>NUCLEOTIDE SEQUENCE [LARGE SCALE GENOMIC DNA]</scope>
</reference>
<evidence type="ECO:0000256" key="3">
    <source>
        <dbReference type="ARBA" id="ARBA00022692"/>
    </source>
</evidence>
<dbReference type="Proteomes" id="UP000075243">
    <property type="component" value="Unassembled WGS sequence"/>
</dbReference>
<dbReference type="FunFam" id="1.20.1260.100:FF:000001">
    <property type="entry name" value="translocator protein 2"/>
    <property type="match status" value="1"/>
</dbReference>
<dbReference type="CDD" id="cd15904">
    <property type="entry name" value="TSPO_MBR"/>
    <property type="match status" value="1"/>
</dbReference>
<dbReference type="GO" id="GO:0033013">
    <property type="term" value="P:tetrapyrrole metabolic process"/>
    <property type="evidence" value="ECO:0007669"/>
    <property type="project" value="UniProtKB-ARBA"/>
</dbReference>
<gene>
    <name evidence="7" type="ORF">KK1_027235</name>
</gene>
<feature type="transmembrane region" description="Helical" evidence="6">
    <location>
        <begin position="77"/>
        <end position="95"/>
    </location>
</feature>
<evidence type="ECO:0000256" key="6">
    <source>
        <dbReference type="SAM" id="Phobius"/>
    </source>
</evidence>
<dbReference type="STRING" id="3821.A0A151S8A3"/>
<evidence type="ECO:0000313" key="7">
    <source>
        <dbReference type="EMBL" id="KYP51022.1"/>
    </source>
</evidence>
<feature type="transmembrane region" description="Helical" evidence="6">
    <location>
        <begin position="20"/>
        <end position="39"/>
    </location>
</feature>
<sequence>MGLAAWMVWADGGFHRNPTALFLYFTHLLLAVLWDPLVFAAGATRLGFILSLALLLTQLACFRAFRPVNPIAADLVKPSLAWIAFLSLVNLKLLFL</sequence>
<proteinExistence type="inferred from homology"/>
<dbReference type="EMBL" id="KQ483445">
    <property type="protein sequence ID" value="KYP51022.1"/>
    <property type="molecule type" value="Genomic_DNA"/>
</dbReference>
<dbReference type="GO" id="GO:0016020">
    <property type="term" value="C:membrane"/>
    <property type="evidence" value="ECO:0007669"/>
    <property type="project" value="UniProtKB-SubCell"/>
</dbReference>
<evidence type="ECO:0000256" key="5">
    <source>
        <dbReference type="ARBA" id="ARBA00023136"/>
    </source>
</evidence>